<protein>
    <recommendedName>
        <fullName evidence="2">DJ-1/PfpI domain-containing protein</fullName>
    </recommendedName>
</protein>
<feature type="signal peptide" evidence="1">
    <location>
        <begin position="1"/>
        <end position="23"/>
    </location>
</feature>
<keyword evidence="1" id="KW-0732">Signal</keyword>
<dbReference type="CDD" id="cd03139">
    <property type="entry name" value="GATase1_PfpI_2"/>
    <property type="match status" value="1"/>
</dbReference>
<comment type="caution">
    <text evidence="3">The sequence shown here is derived from an EMBL/GenBank/DDBJ whole genome shotgun (WGS) entry which is preliminary data.</text>
</comment>
<name>A0ABR4CLG8_9HELO</name>
<dbReference type="Gene3D" id="3.40.50.880">
    <property type="match status" value="1"/>
</dbReference>
<dbReference type="Proteomes" id="UP001595075">
    <property type="component" value="Unassembled WGS sequence"/>
</dbReference>
<reference evidence="3 4" key="1">
    <citation type="journal article" date="2024" name="Commun. Biol.">
        <title>Comparative genomic analysis of thermophilic fungi reveals convergent evolutionary adaptations and gene losses.</title>
        <authorList>
            <person name="Steindorff A.S."/>
            <person name="Aguilar-Pontes M.V."/>
            <person name="Robinson A.J."/>
            <person name="Andreopoulos B."/>
            <person name="LaButti K."/>
            <person name="Kuo A."/>
            <person name="Mondo S."/>
            <person name="Riley R."/>
            <person name="Otillar R."/>
            <person name="Haridas S."/>
            <person name="Lipzen A."/>
            <person name="Grimwood J."/>
            <person name="Schmutz J."/>
            <person name="Clum A."/>
            <person name="Reid I.D."/>
            <person name="Moisan M.C."/>
            <person name="Butler G."/>
            <person name="Nguyen T.T.M."/>
            <person name="Dewar K."/>
            <person name="Conant G."/>
            <person name="Drula E."/>
            <person name="Henrissat B."/>
            <person name="Hansel C."/>
            <person name="Singer S."/>
            <person name="Hutchinson M.I."/>
            <person name="de Vries R.P."/>
            <person name="Natvig D.O."/>
            <person name="Powell A.J."/>
            <person name="Tsang A."/>
            <person name="Grigoriev I.V."/>
        </authorList>
    </citation>
    <scope>NUCLEOTIDE SEQUENCE [LARGE SCALE GENOMIC DNA]</scope>
    <source>
        <strain evidence="3 4">CBS 494.80</strain>
    </source>
</reference>
<keyword evidence="4" id="KW-1185">Reference proteome</keyword>
<dbReference type="PANTHER" id="PTHR43130:SF15">
    <property type="entry name" value="THIJ_PFPI FAMILY PROTEIN (AFU_ORTHOLOGUE AFUA_5G14240)"/>
    <property type="match status" value="1"/>
</dbReference>
<dbReference type="Pfam" id="PF01965">
    <property type="entry name" value="DJ-1_PfpI"/>
    <property type="match status" value="1"/>
</dbReference>
<feature type="chain" id="PRO_5046972505" description="DJ-1/PfpI domain-containing protein" evidence="1">
    <location>
        <begin position="24"/>
        <end position="258"/>
    </location>
</feature>
<sequence length="258" mass="27316">MFFSNKWAAFTALAGVAFGQCDAQTPALPYTFGMIVFPGFQALDVFGPLDALNVLAFTTKINLTVIADTLEPVTTNKVSWTTSAVNATFGETILPSHTFENAPPLDVLMIPGGLGTRAPGDGLNTTIAFIKDRYPTVKYLISVCTGAGVVARAGVLDGKCATTNKKAWGTTIIHGPKVKWVAEARWVTDGNVWTSSGVSAGIDVTIAWIAEVFGEAKAVAVADGMEYHRQTNSTDDPFAGLYGLTNARNSTNQDAVKC</sequence>
<evidence type="ECO:0000259" key="2">
    <source>
        <dbReference type="Pfam" id="PF01965"/>
    </source>
</evidence>
<evidence type="ECO:0000313" key="3">
    <source>
        <dbReference type="EMBL" id="KAL2070790.1"/>
    </source>
</evidence>
<accession>A0ABR4CLG8</accession>
<dbReference type="SUPFAM" id="SSF52317">
    <property type="entry name" value="Class I glutamine amidotransferase-like"/>
    <property type="match status" value="1"/>
</dbReference>
<proteinExistence type="predicted"/>
<dbReference type="EMBL" id="JAZHXI010000006">
    <property type="protein sequence ID" value="KAL2070790.1"/>
    <property type="molecule type" value="Genomic_DNA"/>
</dbReference>
<feature type="domain" description="DJ-1/PfpI" evidence="2">
    <location>
        <begin position="34"/>
        <end position="207"/>
    </location>
</feature>
<evidence type="ECO:0000256" key="1">
    <source>
        <dbReference type="SAM" id="SignalP"/>
    </source>
</evidence>
<dbReference type="InterPro" id="IPR002818">
    <property type="entry name" value="DJ-1/PfpI"/>
</dbReference>
<dbReference type="PANTHER" id="PTHR43130">
    <property type="entry name" value="ARAC-FAMILY TRANSCRIPTIONAL REGULATOR"/>
    <property type="match status" value="1"/>
</dbReference>
<evidence type="ECO:0000313" key="4">
    <source>
        <dbReference type="Proteomes" id="UP001595075"/>
    </source>
</evidence>
<organism evidence="3 4">
    <name type="scientific">Oculimacula yallundae</name>
    <dbReference type="NCBI Taxonomy" id="86028"/>
    <lineage>
        <taxon>Eukaryota</taxon>
        <taxon>Fungi</taxon>
        <taxon>Dikarya</taxon>
        <taxon>Ascomycota</taxon>
        <taxon>Pezizomycotina</taxon>
        <taxon>Leotiomycetes</taxon>
        <taxon>Helotiales</taxon>
        <taxon>Ploettnerulaceae</taxon>
        <taxon>Oculimacula</taxon>
    </lineage>
</organism>
<dbReference type="InterPro" id="IPR052158">
    <property type="entry name" value="INH-QAR"/>
</dbReference>
<gene>
    <name evidence="3" type="ORF">VTL71DRAFT_13816</name>
</gene>
<dbReference type="InterPro" id="IPR029062">
    <property type="entry name" value="Class_I_gatase-like"/>
</dbReference>